<comment type="caution">
    <text evidence="1">The sequence shown here is derived from an EMBL/GenBank/DDBJ whole genome shotgun (WGS) entry which is preliminary data.</text>
</comment>
<gene>
    <name evidence="1" type="ORF">GCM10010170_034830</name>
</gene>
<name>A0ABN3GA19_9ACTN</name>
<accession>A0ABN3GA19</accession>
<keyword evidence="2" id="KW-1185">Reference proteome</keyword>
<evidence type="ECO:0000313" key="1">
    <source>
        <dbReference type="EMBL" id="GAA2347332.1"/>
    </source>
</evidence>
<dbReference type="RefSeq" id="WP_344613432.1">
    <property type="nucleotide sequence ID" value="NZ_BAAARV010000025.1"/>
</dbReference>
<dbReference type="EMBL" id="BAAARV010000025">
    <property type="protein sequence ID" value="GAA2347332.1"/>
    <property type="molecule type" value="Genomic_DNA"/>
</dbReference>
<organism evidence="1 2">
    <name type="scientific">Dactylosporangium salmoneum</name>
    <dbReference type="NCBI Taxonomy" id="53361"/>
    <lineage>
        <taxon>Bacteria</taxon>
        <taxon>Bacillati</taxon>
        <taxon>Actinomycetota</taxon>
        <taxon>Actinomycetes</taxon>
        <taxon>Micromonosporales</taxon>
        <taxon>Micromonosporaceae</taxon>
        <taxon>Dactylosporangium</taxon>
    </lineage>
</organism>
<protein>
    <submittedName>
        <fullName evidence="1">Uncharacterized protein</fullName>
    </submittedName>
</protein>
<proteinExistence type="predicted"/>
<sequence length="72" mass="8084">MTARFVIVHTDAEGVERTLGNVIYADEARASKRVAERRERALAEGWPDRYDLWLLTPVPTEAGAPTQMEVEA</sequence>
<reference evidence="1 2" key="1">
    <citation type="journal article" date="2019" name="Int. J. Syst. Evol. Microbiol.">
        <title>The Global Catalogue of Microorganisms (GCM) 10K type strain sequencing project: providing services to taxonomists for standard genome sequencing and annotation.</title>
        <authorList>
            <consortium name="The Broad Institute Genomics Platform"/>
            <consortium name="The Broad Institute Genome Sequencing Center for Infectious Disease"/>
            <person name="Wu L."/>
            <person name="Ma J."/>
        </authorList>
    </citation>
    <scope>NUCLEOTIDE SEQUENCE [LARGE SCALE GENOMIC DNA]</scope>
    <source>
        <strain evidence="1 2">JCM 3272</strain>
    </source>
</reference>
<dbReference type="Proteomes" id="UP001501444">
    <property type="component" value="Unassembled WGS sequence"/>
</dbReference>
<evidence type="ECO:0000313" key="2">
    <source>
        <dbReference type="Proteomes" id="UP001501444"/>
    </source>
</evidence>